<keyword evidence="1" id="KW-0732">Signal</keyword>
<organism evidence="2 3">
    <name type="scientific">Marasmiellus scandens</name>
    <dbReference type="NCBI Taxonomy" id="2682957"/>
    <lineage>
        <taxon>Eukaryota</taxon>
        <taxon>Fungi</taxon>
        <taxon>Dikarya</taxon>
        <taxon>Basidiomycota</taxon>
        <taxon>Agaricomycotina</taxon>
        <taxon>Agaricomycetes</taxon>
        <taxon>Agaricomycetidae</taxon>
        <taxon>Agaricales</taxon>
        <taxon>Marasmiineae</taxon>
        <taxon>Omphalotaceae</taxon>
        <taxon>Marasmiellus</taxon>
    </lineage>
</organism>
<feature type="chain" id="PRO_5046464184" evidence="1">
    <location>
        <begin position="20"/>
        <end position="132"/>
    </location>
</feature>
<evidence type="ECO:0000256" key="1">
    <source>
        <dbReference type="SAM" id="SignalP"/>
    </source>
</evidence>
<sequence>MNAVLYFAVLFVSVAQVLASPMSLMRRHELVAWAPHIKTPVKNSTWHLNTMQNVTWDVSDIPEQKRHKNGTLVLARPTQESENLDLERPLAEDFPLHLGYVSFFLANRTTGEGFAVCLMGDSGDLSELFTIA</sequence>
<name>A0ABR1JZ67_9AGAR</name>
<accession>A0ABR1JZ67</accession>
<dbReference type="EMBL" id="JBANRG010000003">
    <property type="protein sequence ID" value="KAK7469374.1"/>
    <property type="molecule type" value="Genomic_DNA"/>
</dbReference>
<gene>
    <name evidence="2" type="ORF">VKT23_003849</name>
</gene>
<comment type="caution">
    <text evidence="2">The sequence shown here is derived from an EMBL/GenBank/DDBJ whole genome shotgun (WGS) entry which is preliminary data.</text>
</comment>
<keyword evidence="3" id="KW-1185">Reference proteome</keyword>
<feature type="signal peptide" evidence="1">
    <location>
        <begin position="1"/>
        <end position="19"/>
    </location>
</feature>
<dbReference type="Proteomes" id="UP001498398">
    <property type="component" value="Unassembled WGS sequence"/>
</dbReference>
<reference evidence="2 3" key="1">
    <citation type="submission" date="2024-01" db="EMBL/GenBank/DDBJ databases">
        <title>A draft genome for the cacao thread blight pathogen Marasmiellus scandens.</title>
        <authorList>
            <person name="Baruah I.K."/>
            <person name="Leung J."/>
            <person name="Bukari Y."/>
            <person name="Amoako-Attah I."/>
            <person name="Meinhardt L.W."/>
            <person name="Bailey B.A."/>
            <person name="Cohen S.P."/>
        </authorList>
    </citation>
    <scope>NUCLEOTIDE SEQUENCE [LARGE SCALE GENOMIC DNA]</scope>
    <source>
        <strain evidence="2 3">GH-19</strain>
    </source>
</reference>
<protein>
    <submittedName>
        <fullName evidence="2">Uncharacterized protein</fullName>
    </submittedName>
</protein>
<proteinExistence type="predicted"/>
<evidence type="ECO:0000313" key="3">
    <source>
        <dbReference type="Proteomes" id="UP001498398"/>
    </source>
</evidence>
<evidence type="ECO:0000313" key="2">
    <source>
        <dbReference type="EMBL" id="KAK7469374.1"/>
    </source>
</evidence>